<evidence type="ECO:0000256" key="1">
    <source>
        <dbReference type="SAM" id="Phobius"/>
    </source>
</evidence>
<feature type="transmembrane region" description="Helical" evidence="1">
    <location>
        <begin position="25"/>
        <end position="41"/>
    </location>
</feature>
<dbReference type="Proteomes" id="UP000799291">
    <property type="component" value="Unassembled WGS sequence"/>
</dbReference>
<keyword evidence="1" id="KW-0472">Membrane</keyword>
<dbReference type="AlphaFoldDB" id="A0A6G1INF8"/>
<feature type="non-terminal residue" evidence="2">
    <location>
        <position position="1"/>
    </location>
</feature>
<keyword evidence="1" id="KW-0812">Transmembrane</keyword>
<dbReference type="EMBL" id="MU005601">
    <property type="protein sequence ID" value="KAF2679752.1"/>
    <property type="molecule type" value="Genomic_DNA"/>
</dbReference>
<protein>
    <submittedName>
        <fullName evidence="2">Uncharacterized protein</fullName>
    </submittedName>
</protein>
<accession>A0A6G1INF8</accession>
<keyword evidence="1" id="KW-1133">Transmembrane helix</keyword>
<name>A0A6G1INF8_9PLEO</name>
<evidence type="ECO:0000313" key="2">
    <source>
        <dbReference type="EMBL" id="KAF2679752.1"/>
    </source>
</evidence>
<keyword evidence="3" id="KW-1185">Reference proteome</keyword>
<proteinExistence type="predicted"/>
<sequence>IDYYRLNNITIKNRYLLPNASKLEYLNIFIIVYLNNILIYLEKKEDYINYVITIL</sequence>
<reference evidence="2" key="1">
    <citation type="journal article" date="2020" name="Stud. Mycol.">
        <title>101 Dothideomycetes genomes: a test case for predicting lifestyles and emergence of pathogens.</title>
        <authorList>
            <person name="Haridas S."/>
            <person name="Albert R."/>
            <person name="Binder M."/>
            <person name="Bloem J."/>
            <person name="Labutti K."/>
            <person name="Salamov A."/>
            <person name="Andreopoulos B."/>
            <person name="Baker S."/>
            <person name="Barry K."/>
            <person name="Bills G."/>
            <person name="Bluhm B."/>
            <person name="Cannon C."/>
            <person name="Castanera R."/>
            <person name="Culley D."/>
            <person name="Daum C."/>
            <person name="Ezra D."/>
            <person name="Gonzalez J."/>
            <person name="Henrissat B."/>
            <person name="Kuo A."/>
            <person name="Liang C."/>
            <person name="Lipzen A."/>
            <person name="Lutzoni F."/>
            <person name="Magnuson J."/>
            <person name="Mondo S."/>
            <person name="Nolan M."/>
            <person name="Ohm R."/>
            <person name="Pangilinan J."/>
            <person name="Park H.-J."/>
            <person name="Ramirez L."/>
            <person name="Alfaro M."/>
            <person name="Sun H."/>
            <person name="Tritt A."/>
            <person name="Yoshinaga Y."/>
            <person name="Zwiers L.-H."/>
            <person name="Turgeon B."/>
            <person name="Goodwin S."/>
            <person name="Spatafora J."/>
            <person name="Crous P."/>
            <person name="Grigoriev I."/>
        </authorList>
    </citation>
    <scope>NUCLEOTIDE SEQUENCE</scope>
    <source>
        <strain evidence="2">CBS 122367</strain>
    </source>
</reference>
<gene>
    <name evidence="2" type="ORF">K458DRAFT_313567</name>
</gene>
<evidence type="ECO:0000313" key="3">
    <source>
        <dbReference type="Proteomes" id="UP000799291"/>
    </source>
</evidence>
<organism evidence="2 3">
    <name type="scientific">Lentithecium fluviatile CBS 122367</name>
    <dbReference type="NCBI Taxonomy" id="1168545"/>
    <lineage>
        <taxon>Eukaryota</taxon>
        <taxon>Fungi</taxon>
        <taxon>Dikarya</taxon>
        <taxon>Ascomycota</taxon>
        <taxon>Pezizomycotina</taxon>
        <taxon>Dothideomycetes</taxon>
        <taxon>Pleosporomycetidae</taxon>
        <taxon>Pleosporales</taxon>
        <taxon>Massarineae</taxon>
        <taxon>Lentitheciaceae</taxon>
        <taxon>Lentithecium</taxon>
    </lineage>
</organism>